<reference evidence="1 2" key="1">
    <citation type="submission" date="2020-09" db="EMBL/GenBank/DDBJ databases">
        <title>De no assembly of potato wild relative species, Solanum commersonii.</title>
        <authorList>
            <person name="Cho K."/>
        </authorList>
    </citation>
    <scope>NUCLEOTIDE SEQUENCE [LARGE SCALE GENOMIC DNA]</scope>
    <source>
        <strain evidence="1">LZ3.2</strain>
        <tissue evidence="1">Leaf</tissue>
    </source>
</reference>
<keyword evidence="2" id="KW-1185">Reference proteome</keyword>
<protein>
    <submittedName>
        <fullName evidence="1">Uncharacterized protein</fullName>
    </submittedName>
</protein>
<dbReference type="OrthoDB" id="1572276at2759"/>
<sequence length="82" mass="9420">MRLPLAATVLANVYRDLVSLKQVMIMASSEVPGRNGDKFDIHKHSLWSPLFFVQDCSWERIVSLQPERAQNYNIVSGFRKGR</sequence>
<name>A0A9J5XFU2_SOLCO</name>
<dbReference type="Proteomes" id="UP000824120">
    <property type="component" value="Chromosome 9"/>
</dbReference>
<gene>
    <name evidence="1" type="ORF">H5410_046186</name>
</gene>
<organism evidence="1 2">
    <name type="scientific">Solanum commersonii</name>
    <name type="common">Commerson's wild potato</name>
    <name type="synonym">Commerson's nightshade</name>
    <dbReference type="NCBI Taxonomy" id="4109"/>
    <lineage>
        <taxon>Eukaryota</taxon>
        <taxon>Viridiplantae</taxon>
        <taxon>Streptophyta</taxon>
        <taxon>Embryophyta</taxon>
        <taxon>Tracheophyta</taxon>
        <taxon>Spermatophyta</taxon>
        <taxon>Magnoliopsida</taxon>
        <taxon>eudicotyledons</taxon>
        <taxon>Gunneridae</taxon>
        <taxon>Pentapetalae</taxon>
        <taxon>asterids</taxon>
        <taxon>lamiids</taxon>
        <taxon>Solanales</taxon>
        <taxon>Solanaceae</taxon>
        <taxon>Solanoideae</taxon>
        <taxon>Solaneae</taxon>
        <taxon>Solanum</taxon>
    </lineage>
</organism>
<dbReference type="EMBL" id="JACXVP010000009">
    <property type="protein sequence ID" value="KAG5585752.1"/>
    <property type="molecule type" value="Genomic_DNA"/>
</dbReference>
<dbReference type="AlphaFoldDB" id="A0A9J5XFU2"/>
<comment type="caution">
    <text evidence="1">The sequence shown here is derived from an EMBL/GenBank/DDBJ whole genome shotgun (WGS) entry which is preliminary data.</text>
</comment>
<evidence type="ECO:0000313" key="2">
    <source>
        <dbReference type="Proteomes" id="UP000824120"/>
    </source>
</evidence>
<evidence type="ECO:0000313" key="1">
    <source>
        <dbReference type="EMBL" id="KAG5585752.1"/>
    </source>
</evidence>
<proteinExistence type="predicted"/>
<accession>A0A9J5XFU2</accession>